<feature type="transmembrane region" description="Helical" evidence="1">
    <location>
        <begin position="154"/>
        <end position="172"/>
    </location>
</feature>
<dbReference type="EMBL" id="NBVN01000002">
    <property type="protein sequence ID" value="PUA33576.1"/>
    <property type="molecule type" value="Genomic_DNA"/>
</dbReference>
<keyword evidence="1" id="KW-0472">Membrane</keyword>
<accession>A0A2R7Y7X7</accession>
<keyword evidence="1" id="KW-0812">Transmembrane</keyword>
<feature type="transmembrane region" description="Helical" evidence="1">
    <location>
        <begin position="6"/>
        <end position="24"/>
    </location>
</feature>
<protein>
    <recommendedName>
        <fullName evidence="4">ECF transporter S component</fullName>
    </recommendedName>
</protein>
<dbReference type="PANTHER" id="PTHR37815:SF3">
    <property type="entry name" value="UPF0397 PROTEIN SPR0429"/>
    <property type="match status" value="1"/>
</dbReference>
<comment type="caution">
    <text evidence="2">The sequence shown here is derived from an EMBL/GenBank/DDBJ whole genome shotgun (WGS) entry which is preliminary data.</text>
</comment>
<reference evidence="2 3" key="1">
    <citation type="journal article" date="2018" name="Syst. Appl. Microbiol.">
        <title>A new symbiotic nanoarchaeote (Candidatus Nanoclepta minutus) and its host (Zestosphaera tikiterensis gen. nov., sp. nov.) from a New Zealand hot spring.</title>
        <authorList>
            <person name="St John E."/>
            <person name="Liu Y."/>
            <person name="Podar M."/>
            <person name="Stott M.B."/>
            <person name="Meneghin J."/>
            <person name="Chen Z."/>
            <person name="Lagutin K."/>
            <person name="Mitchell K."/>
            <person name="Reysenbach A.L."/>
        </authorList>
    </citation>
    <scope>NUCLEOTIDE SEQUENCE [LARGE SCALE GENOMIC DNA]</scope>
    <source>
        <strain evidence="2">NZ3</strain>
    </source>
</reference>
<evidence type="ECO:0000256" key="1">
    <source>
        <dbReference type="SAM" id="Phobius"/>
    </source>
</evidence>
<evidence type="ECO:0000313" key="2">
    <source>
        <dbReference type="EMBL" id="PUA33576.1"/>
    </source>
</evidence>
<proteinExistence type="predicted"/>
<dbReference type="Pfam" id="PF07155">
    <property type="entry name" value="ECF-ribofla_trS"/>
    <property type="match status" value="1"/>
</dbReference>
<dbReference type="InterPro" id="IPR009825">
    <property type="entry name" value="ECF_substrate-spec-like"/>
</dbReference>
<feature type="transmembrane region" description="Helical" evidence="1">
    <location>
        <begin position="219"/>
        <end position="239"/>
    </location>
</feature>
<feature type="transmembrane region" description="Helical" evidence="1">
    <location>
        <begin position="179"/>
        <end position="199"/>
    </location>
</feature>
<keyword evidence="1" id="KW-1133">Transmembrane helix</keyword>
<dbReference type="Proteomes" id="UP000244093">
    <property type="component" value="Unassembled WGS sequence"/>
</dbReference>
<feature type="transmembrane region" description="Helical" evidence="1">
    <location>
        <begin position="36"/>
        <end position="61"/>
    </location>
</feature>
<feature type="transmembrane region" description="Helical" evidence="1">
    <location>
        <begin position="67"/>
        <end position="91"/>
    </location>
</feature>
<dbReference type="AlphaFoldDB" id="A0A2R7Y7X7"/>
<name>A0A2R7Y7X7_9CREN</name>
<evidence type="ECO:0000313" key="3">
    <source>
        <dbReference type="Proteomes" id="UP000244093"/>
    </source>
</evidence>
<feature type="transmembrane region" description="Helical" evidence="1">
    <location>
        <begin position="103"/>
        <end position="121"/>
    </location>
</feature>
<sequence>MKVVRLAMYTALVFVATIVLQVYTPATRGYFNLGEVAIYIIASLSSPLTAGFAGGVGSAIADLATGYGIFAPGTLAIKFLEGFTVSTLIGLMSKRATFKFARVLSIVLALVIGLILAYVGVNTLSGEVIVTSVPISLGGLQLTLLEWSLTLPEVLWIVLSVAIVLVMIYFILTRNSENVSFVPAILTGGLIMVLGYFLYEFFISNPLQGIPPEQAILEVPVNLGQALVGLALASPAITFTRKAVGRE</sequence>
<dbReference type="Gene3D" id="1.10.1760.20">
    <property type="match status" value="1"/>
</dbReference>
<organism evidence="2 3">
    <name type="scientific">Zestosphaera tikiterensis</name>
    <dbReference type="NCBI Taxonomy" id="1973259"/>
    <lineage>
        <taxon>Archaea</taxon>
        <taxon>Thermoproteota</taxon>
        <taxon>Thermoprotei</taxon>
        <taxon>Desulfurococcales</taxon>
        <taxon>Desulfurococcaceae</taxon>
        <taxon>Zestosphaera</taxon>
    </lineage>
</organism>
<evidence type="ECO:0008006" key="4">
    <source>
        <dbReference type="Google" id="ProtNLM"/>
    </source>
</evidence>
<gene>
    <name evidence="2" type="ORF">B7O98_03930</name>
</gene>
<dbReference type="PANTHER" id="PTHR37815">
    <property type="entry name" value="UPF0397 PROTEIN BC_2624-RELATED"/>
    <property type="match status" value="1"/>
</dbReference>
<dbReference type="GO" id="GO:0016020">
    <property type="term" value="C:membrane"/>
    <property type="evidence" value="ECO:0007669"/>
    <property type="project" value="InterPro"/>
</dbReference>